<proteinExistence type="predicted"/>
<protein>
    <submittedName>
        <fullName evidence="2">Uncharacterized protein</fullName>
    </submittedName>
</protein>
<evidence type="ECO:0000313" key="2">
    <source>
        <dbReference type="EMBL" id="RJL31590.1"/>
    </source>
</evidence>
<accession>A0A3A4B2H0</accession>
<dbReference type="Proteomes" id="UP000265768">
    <property type="component" value="Unassembled WGS sequence"/>
</dbReference>
<feature type="compositionally biased region" description="Low complexity" evidence="1">
    <location>
        <begin position="1"/>
        <end position="26"/>
    </location>
</feature>
<gene>
    <name evidence="2" type="ORF">D5H75_17820</name>
</gene>
<feature type="region of interest" description="Disordered" evidence="1">
    <location>
        <begin position="1"/>
        <end position="28"/>
    </location>
</feature>
<name>A0A3A4B2H0_9ACTN</name>
<evidence type="ECO:0000313" key="3">
    <source>
        <dbReference type="Proteomes" id="UP000265768"/>
    </source>
</evidence>
<evidence type="ECO:0000256" key="1">
    <source>
        <dbReference type="SAM" id="MobiDB-lite"/>
    </source>
</evidence>
<sequence>MARPSGAAADSRASLSRSRRSGACSAQVSASKLAARRGRFSAKLSTTCAQVFSKPSRGSAACVGTATRHRSTQSWVISMRASRSRASLEPKW</sequence>
<comment type="caution">
    <text evidence="2">The sequence shown here is derived from an EMBL/GenBank/DDBJ whole genome shotgun (WGS) entry which is preliminary data.</text>
</comment>
<organism evidence="2 3">
    <name type="scientific">Bailinhaonella thermotolerans</name>
    <dbReference type="NCBI Taxonomy" id="1070861"/>
    <lineage>
        <taxon>Bacteria</taxon>
        <taxon>Bacillati</taxon>
        <taxon>Actinomycetota</taxon>
        <taxon>Actinomycetes</taxon>
        <taxon>Streptosporangiales</taxon>
        <taxon>Streptosporangiaceae</taxon>
        <taxon>Bailinhaonella</taxon>
    </lineage>
</organism>
<reference evidence="2 3" key="1">
    <citation type="submission" date="2018-09" db="EMBL/GenBank/DDBJ databases">
        <title>YIM 75507 draft genome.</title>
        <authorList>
            <person name="Tang S."/>
            <person name="Feng Y."/>
        </authorList>
    </citation>
    <scope>NUCLEOTIDE SEQUENCE [LARGE SCALE GENOMIC DNA]</scope>
    <source>
        <strain evidence="2 3">YIM 75507</strain>
    </source>
</reference>
<dbReference type="EMBL" id="QZEY01000006">
    <property type="protein sequence ID" value="RJL31590.1"/>
    <property type="molecule type" value="Genomic_DNA"/>
</dbReference>
<dbReference type="AlphaFoldDB" id="A0A3A4B2H0"/>
<keyword evidence="3" id="KW-1185">Reference proteome</keyword>